<keyword evidence="12" id="KW-1185">Reference proteome</keyword>
<dbReference type="FunFam" id="1.20.58.70:FF:000010">
    <property type="entry name" value="Syntaxin-43"/>
    <property type="match status" value="1"/>
</dbReference>
<dbReference type="Gene3D" id="1.20.58.70">
    <property type="match status" value="1"/>
</dbReference>
<dbReference type="GO" id="GO:0005484">
    <property type="term" value="F:SNAP receptor activity"/>
    <property type="evidence" value="ECO:0007669"/>
    <property type="project" value="InterPro"/>
</dbReference>
<dbReference type="GO" id="GO:0006886">
    <property type="term" value="P:intracellular protein transport"/>
    <property type="evidence" value="ECO:0007669"/>
    <property type="project" value="InterPro"/>
</dbReference>
<dbReference type="Pfam" id="PF05739">
    <property type="entry name" value="SNARE"/>
    <property type="match status" value="1"/>
</dbReference>
<dbReference type="FunFam" id="1.20.5.110:FF:000081">
    <property type="entry name" value="Syntaxin 16"/>
    <property type="match status" value="1"/>
</dbReference>
<reference evidence="11" key="1">
    <citation type="submission" date="2022-03" db="EMBL/GenBank/DDBJ databases">
        <authorList>
            <person name="Martin C."/>
        </authorList>
    </citation>
    <scope>NUCLEOTIDE SEQUENCE</scope>
</reference>
<accession>A0A8J1TUB0</accession>
<dbReference type="GO" id="GO:0006952">
    <property type="term" value="P:defense response"/>
    <property type="evidence" value="ECO:0007669"/>
    <property type="project" value="UniProtKB-KW"/>
</dbReference>
<evidence type="ECO:0000256" key="9">
    <source>
        <dbReference type="ARBA" id="ARBA00023054"/>
    </source>
</evidence>
<name>A0A8J1TUB0_OWEFU</name>
<dbReference type="PROSITE" id="PS50192">
    <property type="entry name" value="T_SNARE"/>
    <property type="match status" value="1"/>
</dbReference>
<keyword evidence="7" id="KW-1133">Transmembrane helix</keyword>
<dbReference type="GO" id="GO:0048278">
    <property type="term" value="P:vesicle docking"/>
    <property type="evidence" value="ECO:0007669"/>
    <property type="project" value="TreeGrafter"/>
</dbReference>
<keyword evidence="10" id="KW-0472">Membrane</keyword>
<comment type="subcellular location">
    <subcellularLocation>
        <location evidence="1">Golgi apparatus membrane</location>
        <topology evidence="1">Single-pass type IV membrane protein</topology>
    </subcellularLocation>
</comment>
<evidence type="ECO:0000256" key="4">
    <source>
        <dbReference type="ARBA" id="ARBA00022692"/>
    </source>
</evidence>
<dbReference type="GO" id="GO:0098629">
    <property type="term" value="P:trans-Golgi network membrane organization"/>
    <property type="evidence" value="ECO:0007669"/>
    <property type="project" value="UniProtKB-ARBA"/>
</dbReference>
<dbReference type="GO" id="GO:0007030">
    <property type="term" value="P:Golgi organization"/>
    <property type="evidence" value="ECO:0007669"/>
    <property type="project" value="UniProtKB-ARBA"/>
</dbReference>
<dbReference type="InterPro" id="IPR006012">
    <property type="entry name" value="Syntaxin/epimorphin_CS"/>
</dbReference>
<keyword evidence="5" id="KW-0611">Plant defense</keyword>
<keyword evidence="3" id="KW-0813">Transport</keyword>
<keyword evidence="9" id="KW-0175">Coiled coil</keyword>
<organism evidence="11 12">
    <name type="scientific">Owenia fusiformis</name>
    <name type="common">Polychaete worm</name>
    <dbReference type="NCBI Taxonomy" id="6347"/>
    <lineage>
        <taxon>Eukaryota</taxon>
        <taxon>Metazoa</taxon>
        <taxon>Spiralia</taxon>
        <taxon>Lophotrochozoa</taxon>
        <taxon>Annelida</taxon>
        <taxon>Polychaeta</taxon>
        <taxon>Sedentaria</taxon>
        <taxon>Canalipalpata</taxon>
        <taxon>Sabellida</taxon>
        <taxon>Oweniida</taxon>
        <taxon>Oweniidae</taxon>
        <taxon>Owenia</taxon>
    </lineage>
</organism>
<dbReference type="AlphaFoldDB" id="A0A8J1TUB0"/>
<dbReference type="GO" id="GO:0006906">
    <property type="term" value="P:vesicle fusion"/>
    <property type="evidence" value="ECO:0007669"/>
    <property type="project" value="TreeGrafter"/>
</dbReference>
<keyword evidence="8" id="KW-0333">Golgi apparatus</keyword>
<dbReference type="GO" id="GO:0000139">
    <property type="term" value="C:Golgi membrane"/>
    <property type="evidence" value="ECO:0007669"/>
    <property type="project" value="UniProtKB-SubCell"/>
</dbReference>
<evidence type="ECO:0000256" key="8">
    <source>
        <dbReference type="ARBA" id="ARBA00023034"/>
    </source>
</evidence>
<dbReference type="EMBL" id="CAIIXF020000003">
    <property type="protein sequence ID" value="CAH1779246.1"/>
    <property type="molecule type" value="Genomic_DNA"/>
</dbReference>
<evidence type="ECO:0000256" key="2">
    <source>
        <dbReference type="ARBA" id="ARBA00009063"/>
    </source>
</evidence>
<dbReference type="GO" id="GO:0009863">
    <property type="term" value="P:salicylic acid mediated signaling pathway"/>
    <property type="evidence" value="ECO:0007669"/>
    <property type="project" value="UniProtKB-ARBA"/>
</dbReference>
<sequence length="308" mass="35466">MATRSLTEVYILMRNNALQNRHIFLDQGNDDRASLITSSGDLEMGFSKSNRLPPEWIDGVEEIQFEITRIKLKMRDLASLHDKHLNRPTLDDSIDEEHAIEIQTQETTQMFMRCQRLVQKINSRSNQGTTQERKLSQNIVSSLARTLQELSTNFRKSQSAYLRRLKGREERSKQYFDLPGNSMGTSGLDDGPEETLFDRGFTEVQLQEVDDNTQLIQQREQEINNVVKSITELNDIFRDMASMIVDQGTILDRIDYNIESTATTVEKGLQQLQKAEKYQKKNRKMLVIVVLAVVIIVMLIILIGVKSR</sequence>
<evidence type="ECO:0000256" key="1">
    <source>
        <dbReference type="ARBA" id="ARBA00004409"/>
    </source>
</evidence>
<proteinExistence type="inferred from homology"/>
<dbReference type="GO" id="GO:0000149">
    <property type="term" value="F:SNARE binding"/>
    <property type="evidence" value="ECO:0007669"/>
    <property type="project" value="TreeGrafter"/>
</dbReference>
<comment type="caution">
    <text evidence="11">The sequence shown here is derived from an EMBL/GenBank/DDBJ whole genome shotgun (WGS) entry which is preliminary data.</text>
</comment>
<dbReference type="PROSITE" id="PS00914">
    <property type="entry name" value="SYNTAXIN"/>
    <property type="match status" value="1"/>
</dbReference>
<comment type="similarity">
    <text evidence="2">Belongs to the syntaxin family.</text>
</comment>
<dbReference type="OrthoDB" id="10251371at2759"/>
<dbReference type="SUPFAM" id="SSF47661">
    <property type="entry name" value="t-snare proteins"/>
    <property type="match status" value="1"/>
</dbReference>
<evidence type="ECO:0000256" key="6">
    <source>
        <dbReference type="ARBA" id="ARBA00022927"/>
    </source>
</evidence>
<dbReference type="GO" id="GO:0031201">
    <property type="term" value="C:SNARE complex"/>
    <property type="evidence" value="ECO:0007669"/>
    <property type="project" value="TreeGrafter"/>
</dbReference>
<dbReference type="InterPro" id="IPR000727">
    <property type="entry name" value="T_SNARE_dom"/>
</dbReference>
<dbReference type="GO" id="GO:0043001">
    <property type="term" value="P:Golgi to plasma membrane protein transport"/>
    <property type="evidence" value="ECO:0007669"/>
    <property type="project" value="UniProtKB-ARBA"/>
</dbReference>
<evidence type="ECO:0000256" key="7">
    <source>
        <dbReference type="ARBA" id="ARBA00022989"/>
    </source>
</evidence>
<dbReference type="PANTHER" id="PTHR19957">
    <property type="entry name" value="SYNTAXIN"/>
    <property type="match status" value="1"/>
</dbReference>
<dbReference type="InterPro" id="IPR010989">
    <property type="entry name" value="SNARE"/>
</dbReference>
<evidence type="ECO:0000313" key="12">
    <source>
        <dbReference type="Proteomes" id="UP000749559"/>
    </source>
</evidence>
<dbReference type="InterPro" id="IPR045242">
    <property type="entry name" value="Syntaxin"/>
</dbReference>
<dbReference type="SMART" id="SM00397">
    <property type="entry name" value="t_SNARE"/>
    <property type="match status" value="1"/>
</dbReference>
<evidence type="ECO:0000256" key="5">
    <source>
        <dbReference type="ARBA" id="ARBA00022821"/>
    </source>
</evidence>
<dbReference type="Proteomes" id="UP000749559">
    <property type="component" value="Unassembled WGS sequence"/>
</dbReference>
<evidence type="ECO:0000256" key="3">
    <source>
        <dbReference type="ARBA" id="ARBA00022448"/>
    </source>
</evidence>
<dbReference type="PANTHER" id="PTHR19957:SF83">
    <property type="entry name" value="SYNTAXIN-16"/>
    <property type="match status" value="1"/>
</dbReference>
<gene>
    <name evidence="11" type="ORF">OFUS_LOCUS6074</name>
</gene>
<keyword evidence="4" id="KW-0812">Transmembrane</keyword>
<keyword evidence="6" id="KW-0653">Protein transport</keyword>
<protein>
    <submittedName>
        <fullName evidence="11">Uncharacterized protein</fullName>
    </submittedName>
</protein>
<evidence type="ECO:0000256" key="10">
    <source>
        <dbReference type="ARBA" id="ARBA00023136"/>
    </source>
</evidence>
<dbReference type="GO" id="GO:0051707">
    <property type="term" value="P:response to other organism"/>
    <property type="evidence" value="ECO:0007669"/>
    <property type="project" value="UniProtKB-ARBA"/>
</dbReference>
<evidence type="ECO:0000313" key="11">
    <source>
        <dbReference type="EMBL" id="CAH1779246.1"/>
    </source>
</evidence>
<dbReference type="CDD" id="cd15845">
    <property type="entry name" value="SNARE_syntaxin16"/>
    <property type="match status" value="1"/>
</dbReference>